<gene>
    <name evidence="1" type="ORF">ACJIZ3_020421</name>
</gene>
<evidence type="ECO:0000313" key="2">
    <source>
        <dbReference type="Proteomes" id="UP001634393"/>
    </source>
</evidence>
<comment type="caution">
    <text evidence="1">The sequence shown here is derived from an EMBL/GenBank/DDBJ whole genome shotgun (WGS) entry which is preliminary data.</text>
</comment>
<keyword evidence="2" id="KW-1185">Reference proteome</keyword>
<protein>
    <submittedName>
        <fullName evidence="1">Uncharacterized protein</fullName>
    </submittedName>
</protein>
<organism evidence="1 2">
    <name type="scientific">Penstemon smallii</name>
    <dbReference type="NCBI Taxonomy" id="265156"/>
    <lineage>
        <taxon>Eukaryota</taxon>
        <taxon>Viridiplantae</taxon>
        <taxon>Streptophyta</taxon>
        <taxon>Embryophyta</taxon>
        <taxon>Tracheophyta</taxon>
        <taxon>Spermatophyta</taxon>
        <taxon>Magnoliopsida</taxon>
        <taxon>eudicotyledons</taxon>
        <taxon>Gunneridae</taxon>
        <taxon>Pentapetalae</taxon>
        <taxon>asterids</taxon>
        <taxon>lamiids</taxon>
        <taxon>Lamiales</taxon>
        <taxon>Plantaginaceae</taxon>
        <taxon>Cheloneae</taxon>
        <taxon>Penstemon</taxon>
    </lineage>
</organism>
<proteinExistence type="predicted"/>
<reference evidence="1 2" key="1">
    <citation type="submission" date="2024-12" db="EMBL/GenBank/DDBJ databases">
        <title>The unique morphological basis and parallel evolutionary history of personate flowers in Penstemon.</title>
        <authorList>
            <person name="Depatie T.H."/>
            <person name="Wessinger C.A."/>
        </authorList>
    </citation>
    <scope>NUCLEOTIDE SEQUENCE [LARGE SCALE GENOMIC DNA]</scope>
    <source>
        <strain evidence="1">WTNN_2</strain>
        <tissue evidence="1">Leaf</tissue>
    </source>
</reference>
<sequence>MPIYHNKYSFSMVESWILMPLSINSFSMIDSRILLPLSIKSSIAIF</sequence>
<accession>A0ABD3SJB2</accession>
<dbReference type="Proteomes" id="UP001634393">
    <property type="component" value="Unassembled WGS sequence"/>
</dbReference>
<name>A0ABD3SJB2_9LAMI</name>
<dbReference type="AlphaFoldDB" id="A0ABD3SJB2"/>
<dbReference type="EMBL" id="JBJXBP010000006">
    <property type="protein sequence ID" value="KAL3824392.1"/>
    <property type="molecule type" value="Genomic_DNA"/>
</dbReference>
<evidence type="ECO:0000313" key="1">
    <source>
        <dbReference type="EMBL" id="KAL3824392.1"/>
    </source>
</evidence>